<proteinExistence type="predicted"/>
<feature type="compositionally biased region" description="Acidic residues" evidence="1">
    <location>
        <begin position="190"/>
        <end position="201"/>
    </location>
</feature>
<accession>A0AAV4CGB5</accession>
<feature type="compositionally biased region" description="Polar residues" evidence="1">
    <location>
        <begin position="300"/>
        <end position="317"/>
    </location>
</feature>
<comment type="caution">
    <text evidence="2">The sequence shown here is derived from an EMBL/GenBank/DDBJ whole genome shotgun (WGS) entry which is preliminary data.</text>
</comment>
<feature type="compositionally biased region" description="Polar residues" evidence="1">
    <location>
        <begin position="123"/>
        <end position="132"/>
    </location>
</feature>
<feature type="compositionally biased region" description="Acidic residues" evidence="1">
    <location>
        <begin position="348"/>
        <end position="357"/>
    </location>
</feature>
<feature type="compositionally biased region" description="Basic and acidic residues" evidence="1">
    <location>
        <begin position="178"/>
        <end position="189"/>
    </location>
</feature>
<name>A0AAV4CGB5_9GAST</name>
<dbReference type="EMBL" id="BLXT01006250">
    <property type="protein sequence ID" value="GFO30642.1"/>
    <property type="molecule type" value="Genomic_DNA"/>
</dbReference>
<organism evidence="2 3">
    <name type="scientific">Plakobranchus ocellatus</name>
    <dbReference type="NCBI Taxonomy" id="259542"/>
    <lineage>
        <taxon>Eukaryota</taxon>
        <taxon>Metazoa</taxon>
        <taxon>Spiralia</taxon>
        <taxon>Lophotrochozoa</taxon>
        <taxon>Mollusca</taxon>
        <taxon>Gastropoda</taxon>
        <taxon>Heterobranchia</taxon>
        <taxon>Euthyneura</taxon>
        <taxon>Panpulmonata</taxon>
        <taxon>Sacoglossa</taxon>
        <taxon>Placobranchoidea</taxon>
        <taxon>Plakobranchidae</taxon>
        <taxon>Plakobranchus</taxon>
    </lineage>
</organism>
<feature type="compositionally biased region" description="Basic and acidic residues" evidence="1">
    <location>
        <begin position="260"/>
        <end position="270"/>
    </location>
</feature>
<keyword evidence="3" id="KW-1185">Reference proteome</keyword>
<evidence type="ECO:0000313" key="2">
    <source>
        <dbReference type="EMBL" id="GFO30642.1"/>
    </source>
</evidence>
<protein>
    <submittedName>
        <fullName evidence="2">Uncharacterized protein</fullName>
    </submittedName>
</protein>
<gene>
    <name evidence="2" type="ORF">PoB_005714700</name>
</gene>
<feature type="compositionally biased region" description="Polar residues" evidence="1">
    <location>
        <begin position="16"/>
        <end position="30"/>
    </location>
</feature>
<dbReference type="Proteomes" id="UP000735302">
    <property type="component" value="Unassembled WGS sequence"/>
</dbReference>
<evidence type="ECO:0000313" key="3">
    <source>
        <dbReference type="Proteomes" id="UP000735302"/>
    </source>
</evidence>
<feature type="region of interest" description="Disordered" evidence="1">
    <location>
        <begin position="99"/>
        <end position="358"/>
    </location>
</feature>
<feature type="region of interest" description="Disordered" evidence="1">
    <location>
        <begin position="1"/>
        <end position="86"/>
    </location>
</feature>
<feature type="compositionally biased region" description="Basic and acidic residues" evidence="1">
    <location>
        <begin position="318"/>
        <end position="347"/>
    </location>
</feature>
<reference evidence="2 3" key="1">
    <citation type="journal article" date="2021" name="Elife">
        <title>Chloroplast acquisition without the gene transfer in kleptoplastic sea slugs, Plakobranchus ocellatus.</title>
        <authorList>
            <person name="Maeda T."/>
            <person name="Takahashi S."/>
            <person name="Yoshida T."/>
            <person name="Shimamura S."/>
            <person name="Takaki Y."/>
            <person name="Nagai Y."/>
            <person name="Toyoda A."/>
            <person name="Suzuki Y."/>
            <person name="Arimoto A."/>
            <person name="Ishii H."/>
            <person name="Satoh N."/>
            <person name="Nishiyama T."/>
            <person name="Hasebe M."/>
            <person name="Maruyama T."/>
            <person name="Minagawa J."/>
            <person name="Obokata J."/>
            <person name="Shigenobu S."/>
        </authorList>
    </citation>
    <scope>NUCLEOTIDE SEQUENCE [LARGE SCALE GENOMIC DNA]</scope>
</reference>
<sequence>MSESDPGFGEMDTLSLDETSSQVFDRSSSDMYLAGTKRRSKKRQAKLERDSSTEVSQGVTSGGDAAASDGDTLSNGDTPVRSKSRIRLWDSFLSKTRRIRIRKPRDSSRNAANSADAAKLQARASSQPNIPVSTGRDRDNFHTRPVSTSSPEDANKTFPGAPSNGRWSRDSLEDEVDHVDRLGVRRGDDGNEEDDEDEEGADGSSRDIRRAAYRHAPELSAQTRTKSSSSNELDESAYDHSTPANQAVRSRVGRRFFHRHTPDDGYRSGQEHNSTGSVDKVSRLPPSGNKKSRAVDSHDSIGSTPRSSGIQPQPRSLSHTELRQKDSVERSEDGDRDVTRDPDHDTYAMEDGEEEDGVPVIEHADLQVSPVFLSALEDF</sequence>
<feature type="compositionally biased region" description="Polar residues" evidence="1">
    <location>
        <begin position="220"/>
        <end position="231"/>
    </location>
</feature>
<feature type="compositionally biased region" description="Low complexity" evidence="1">
    <location>
        <begin position="109"/>
        <end position="118"/>
    </location>
</feature>
<dbReference type="AlphaFoldDB" id="A0AAV4CGB5"/>
<evidence type="ECO:0000256" key="1">
    <source>
        <dbReference type="SAM" id="MobiDB-lite"/>
    </source>
</evidence>